<evidence type="ECO:0000256" key="2">
    <source>
        <dbReference type="ARBA" id="ARBA00022475"/>
    </source>
</evidence>
<feature type="region of interest" description="Disordered" evidence="6">
    <location>
        <begin position="304"/>
        <end position="370"/>
    </location>
</feature>
<protein>
    <submittedName>
        <fullName evidence="9">Anti-sigma factor-like protein</fullName>
    </submittedName>
</protein>
<keyword evidence="2" id="KW-1003">Cell membrane</keyword>
<keyword evidence="5 7" id="KW-0472">Membrane</keyword>
<name>A0A318KRK6_9FIRM</name>
<proteinExistence type="predicted"/>
<evidence type="ECO:0000256" key="1">
    <source>
        <dbReference type="ARBA" id="ARBA00004162"/>
    </source>
</evidence>
<dbReference type="STRING" id="1034346.GCA_000313565_02059"/>
<dbReference type="OrthoDB" id="9800626at2"/>
<keyword evidence="4 7" id="KW-1133">Transmembrane helix</keyword>
<feature type="domain" description="RsgI N-terminal anti-sigma" evidence="8">
    <location>
        <begin position="3"/>
        <end position="50"/>
    </location>
</feature>
<dbReference type="GO" id="GO:0005886">
    <property type="term" value="C:plasma membrane"/>
    <property type="evidence" value="ECO:0007669"/>
    <property type="project" value="UniProtKB-SubCell"/>
</dbReference>
<evidence type="ECO:0000256" key="3">
    <source>
        <dbReference type="ARBA" id="ARBA00022692"/>
    </source>
</evidence>
<keyword evidence="3 7" id="KW-0812">Transmembrane</keyword>
<organism evidence="9 10">
    <name type="scientific">Dielma fastidiosa</name>
    <dbReference type="NCBI Taxonomy" id="1034346"/>
    <lineage>
        <taxon>Bacteria</taxon>
        <taxon>Bacillati</taxon>
        <taxon>Bacillota</taxon>
        <taxon>Erysipelotrichia</taxon>
        <taxon>Erysipelotrichales</taxon>
        <taxon>Erysipelotrichaceae</taxon>
        <taxon>Dielma</taxon>
    </lineage>
</organism>
<dbReference type="EMBL" id="QJKH01000003">
    <property type="protein sequence ID" value="PXX80524.1"/>
    <property type="molecule type" value="Genomic_DNA"/>
</dbReference>
<dbReference type="Pfam" id="PF12791">
    <property type="entry name" value="RsgI_N"/>
    <property type="match status" value="1"/>
</dbReference>
<feature type="compositionally biased region" description="Low complexity" evidence="6">
    <location>
        <begin position="307"/>
        <end position="327"/>
    </location>
</feature>
<dbReference type="AlphaFoldDB" id="A0A318KRK6"/>
<dbReference type="Proteomes" id="UP000247612">
    <property type="component" value="Unassembled WGS sequence"/>
</dbReference>
<dbReference type="InterPro" id="IPR055431">
    <property type="entry name" value="RsgI_M"/>
</dbReference>
<evidence type="ECO:0000256" key="6">
    <source>
        <dbReference type="SAM" id="MobiDB-lite"/>
    </source>
</evidence>
<evidence type="ECO:0000256" key="7">
    <source>
        <dbReference type="SAM" id="Phobius"/>
    </source>
</evidence>
<feature type="transmembrane region" description="Helical" evidence="7">
    <location>
        <begin position="49"/>
        <end position="70"/>
    </location>
</feature>
<sequence>MIKKGIIMEIHDQKAIVMSTKGQFDEINATPSMEVGNEIQYGDDSKLKIAATLCMLFIMFGSVFGFNFLANQRTPVSYVAVDVNPGVEFTVNMYDEVISVSATNKDGELVLAGLDYKGQKIEEATKNFIDEVTKMGYIDKNKDDNAVMITVVNDNELKALNLQERLYLKVNEFFVENHILGVVLGEETNEMLRLEAQSKGVSAGKLRLIKQAVKADPSLTQEAAANMAVKDLNKVIEAKEVPAPVKSEEELLEEKDSTIMTVMMYRRSTPTATSDDVNFNDQLNDYQNQKKDEATNAWDEINKDLDATPSDATSSDASASDATPSDASKSDTTKSDASVNDASPADNSKLKAESTLTDSATGSDTDAVKK</sequence>
<dbReference type="PROSITE" id="PS51849">
    <property type="entry name" value="RSGI_N"/>
    <property type="match status" value="1"/>
</dbReference>
<keyword evidence="10" id="KW-1185">Reference proteome</keyword>
<dbReference type="RefSeq" id="WP_022938365.1">
    <property type="nucleotide sequence ID" value="NZ_CABKRQ010000005.1"/>
</dbReference>
<evidence type="ECO:0000256" key="4">
    <source>
        <dbReference type="ARBA" id="ARBA00022989"/>
    </source>
</evidence>
<evidence type="ECO:0000259" key="8">
    <source>
        <dbReference type="PROSITE" id="PS51849"/>
    </source>
</evidence>
<reference evidence="9 10" key="1">
    <citation type="submission" date="2018-05" db="EMBL/GenBank/DDBJ databases">
        <title>Genomic Encyclopedia of Type Strains, Phase IV (KMG-IV): sequencing the most valuable type-strain genomes for metagenomic binning, comparative biology and taxonomic classification.</title>
        <authorList>
            <person name="Goeker M."/>
        </authorList>
    </citation>
    <scope>NUCLEOTIDE SEQUENCE [LARGE SCALE GENOMIC DNA]</scope>
    <source>
        <strain evidence="9 10">JC118</strain>
    </source>
</reference>
<accession>A0A318KRK6</accession>
<comment type="subcellular location">
    <subcellularLocation>
        <location evidence="1">Cell membrane</location>
        <topology evidence="1">Single-pass membrane protein</topology>
    </subcellularLocation>
</comment>
<evidence type="ECO:0000313" key="9">
    <source>
        <dbReference type="EMBL" id="PXX80524.1"/>
    </source>
</evidence>
<comment type="caution">
    <text evidence="9">The sequence shown here is derived from an EMBL/GenBank/DDBJ whole genome shotgun (WGS) entry which is preliminary data.</text>
</comment>
<dbReference type="InterPro" id="IPR024449">
    <property type="entry name" value="Anti-sigma_RsgI_N"/>
</dbReference>
<evidence type="ECO:0000313" key="10">
    <source>
        <dbReference type="Proteomes" id="UP000247612"/>
    </source>
</evidence>
<dbReference type="Pfam" id="PF23750">
    <property type="entry name" value="RsgI_M"/>
    <property type="match status" value="1"/>
</dbReference>
<evidence type="ECO:0000256" key="5">
    <source>
        <dbReference type="ARBA" id="ARBA00023136"/>
    </source>
</evidence>
<feature type="compositionally biased region" description="Polar residues" evidence="6">
    <location>
        <begin position="354"/>
        <end position="364"/>
    </location>
</feature>
<gene>
    <name evidence="9" type="ORF">DES51_103119</name>
</gene>